<dbReference type="InterPro" id="IPR006805">
    <property type="entry name" value="Anth_synth_I_N"/>
</dbReference>
<evidence type="ECO:0000313" key="3">
    <source>
        <dbReference type="EMBL" id="SEE56102.1"/>
    </source>
</evidence>
<comment type="caution">
    <text evidence="3">The sequence shown here is derived from an EMBL/GenBank/DDBJ whole genome shotgun (WGS) entry which is preliminary data.</text>
</comment>
<proteinExistence type="predicted"/>
<keyword evidence="4" id="KW-1185">Reference proteome</keyword>
<dbReference type="Gene3D" id="3.60.120.10">
    <property type="entry name" value="Anthranilate synthase"/>
    <property type="match status" value="1"/>
</dbReference>
<accession>A0ABY0ZE56</accession>
<evidence type="ECO:0000259" key="1">
    <source>
        <dbReference type="Pfam" id="PF00425"/>
    </source>
</evidence>
<dbReference type="PANTHER" id="PTHR11236">
    <property type="entry name" value="AMINOBENZOATE/ANTHRANILATE SYNTHASE"/>
    <property type="match status" value="1"/>
</dbReference>
<dbReference type="Pfam" id="PF04715">
    <property type="entry name" value="Anth_synt_I_N"/>
    <property type="match status" value="1"/>
</dbReference>
<gene>
    <name evidence="3" type="ORF">SAMN04490188_4422</name>
</gene>
<dbReference type="InterPro" id="IPR005801">
    <property type="entry name" value="ADC_synthase"/>
</dbReference>
<dbReference type="PANTHER" id="PTHR11236:SF9">
    <property type="entry name" value="ANTHRANILATE SYNTHASE COMPONENT 1"/>
    <property type="match status" value="1"/>
</dbReference>
<dbReference type="InterPro" id="IPR019999">
    <property type="entry name" value="Anth_synth_I-like"/>
</dbReference>
<protein>
    <submittedName>
        <fullName evidence="3">Anthranilate synthase component 1</fullName>
    </submittedName>
</protein>
<dbReference type="InterPro" id="IPR015890">
    <property type="entry name" value="Chorismate_C"/>
</dbReference>
<dbReference type="SUPFAM" id="SSF56322">
    <property type="entry name" value="ADC synthase"/>
    <property type="match status" value="1"/>
</dbReference>
<evidence type="ECO:0000259" key="2">
    <source>
        <dbReference type="Pfam" id="PF04715"/>
    </source>
</evidence>
<dbReference type="PRINTS" id="PR00095">
    <property type="entry name" value="ANTSNTHASEI"/>
</dbReference>
<reference evidence="3 4" key="1">
    <citation type="submission" date="2016-10" db="EMBL/GenBank/DDBJ databases">
        <authorList>
            <person name="Varghese N."/>
            <person name="Submissions S."/>
        </authorList>
    </citation>
    <scope>NUCLEOTIDE SEQUENCE [LARGE SCALE GENOMIC DNA]</scope>
    <source>
        <strain evidence="3 4">BS3780</strain>
    </source>
</reference>
<sequence length="493" mass="55000">MVLTVNKNLIGVNVLRREERRPTDALRIYENALEQLGRESVFILESLSGPSRDRRATIVGLEPLFEVCINEGQAQLRGCAALCEHLSASLRQAGMQVDQEHKIHLSDSEAAWNLLRAIQATFQPASNAPSSLAFFGYFAYDCVRLIERLPDLAKQTYDYPLIALSVYQTLVYFHSNGIVETLINNHDLWSPRTLEDYPFLSTPPAAEALAPLPYPEAFEEERTVTPEQFVERVEVAMEHIRAGDVYQIQLGHEIRIRSQVSPFDVYQNLRLRNPSPYMYLAHVGGIDLIGASPELFVRIKDDLIEMRPIAGTVGKKPGVDPTQLVLELTRSEKERAEHLMLIDLCRNDIGRVCQAGSLEVDEFMLVEEYSHLYHMVSNVRGLLRPGLDAYDVIKASFPAGTMSGAPKVRAMELIEGMESNRRGIYAGALGLVGFDGSVNTALCIRSTVFDEGTYHLRASAGVVADSVPALEWKETLYKMGSVYRAVTGQEIAL</sequence>
<feature type="domain" description="Anthranilate synthase component I N-terminal" evidence="2">
    <location>
        <begin position="31"/>
        <end position="174"/>
    </location>
</feature>
<evidence type="ECO:0000313" key="4">
    <source>
        <dbReference type="Proteomes" id="UP000183915"/>
    </source>
</evidence>
<feature type="domain" description="Chorismate-utilising enzyme C-terminal" evidence="1">
    <location>
        <begin position="227"/>
        <end position="478"/>
    </location>
</feature>
<name>A0ABY0ZE56_9PSED</name>
<dbReference type="EMBL" id="FNTT01000002">
    <property type="protein sequence ID" value="SEE56102.1"/>
    <property type="molecule type" value="Genomic_DNA"/>
</dbReference>
<dbReference type="Pfam" id="PF00425">
    <property type="entry name" value="Chorismate_bind"/>
    <property type="match status" value="1"/>
</dbReference>
<dbReference type="Proteomes" id="UP000183915">
    <property type="component" value="Unassembled WGS sequence"/>
</dbReference>
<organism evidence="3 4">
    <name type="scientific">Pseudomonas kilonensis</name>
    <dbReference type="NCBI Taxonomy" id="132476"/>
    <lineage>
        <taxon>Bacteria</taxon>
        <taxon>Pseudomonadati</taxon>
        <taxon>Pseudomonadota</taxon>
        <taxon>Gammaproteobacteria</taxon>
        <taxon>Pseudomonadales</taxon>
        <taxon>Pseudomonadaceae</taxon>
        <taxon>Pseudomonas</taxon>
    </lineage>
</organism>